<keyword evidence="2" id="KW-0732">Signal</keyword>
<evidence type="ECO:0000313" key="5">
    <source>
        <dbReference type="Proteomes" id="UP000195918"/>
    </source>
</evidence>
<feature type="region of interest" description="Disordered" evidence="1">
    <location>
        <begin position="28"/>
        <end position="48"/>
    </location>
</feature>
<accession>A0A1X6WKL0</accession>
<dbReference type="Gene3D" id="3.10.450.40">
    <property type="match status" value="2"/>
</dbReference>
<dbReference type="Pfam" id="PF03413">
    <property type="entry name" value="PepSY"/>
    <property type="match status" value="2"/>
</dbReference>
<dbReference type="OrthoDB" id="2943484at2"/>
<reference evidence="5" key="1">
    <citation type="submission" date="2017-02" db="EMBL/GenBank/DDBJ databases">
        <authorList>
            <person name="Dridi B."/>
        </authorList>
    </citation>
    <scope>NUCLEOTIDE SEQUENCE [LARGE SCALE GENOMIC DNA]</scope>
    <source>
        <strain evidence="5">bH819</strain>
    </source>
</reference>
<dbReference type="InterPro" id="IPR025711">
    <property type="entry name" value="PepSY"/>
</dbReference>
<gene>
    <name evidence="4" type="ORF">FM121_01710</name>
</gene>
<feature type="chain" id="PRO_5038938119" evidence="2">
    <location>
        <begin position="19"/>
        <end position="200"/>
    </location>
</feature>
<organism evidence="4 5">
    <name type="scientific">Vagococcus fluvialis bH819</name>
    <dbReference type="NCBI Taxonomy" id="1255619"/>
    <lineage>
        <taxon>Bacteria</taxon>
        <taxon>Bacillati</taxon>
        <taxon>Bacillota</taxon>
        <taxon>Bacilli</taxon>
        <taxon>Lactobacillales</taxon>
        <taxon>Enterococcaceae</taxon>
        <taxon>Vagococcus</taxon>
    </lineage>
</organism>
<dbReference type="RefSeq" id="WP_086950425.1">
    <property type="nucleotide sequence ID" value="NZ_FWFD01000003.1"/>
</dbReference>
<keyword evidence="4" id="KW-0449">Lipoprotein</keyword>
<sequence length="200" mass="22462">MKKILLVGISTVLLGVMAGCSQTEVKKPVTETTQTSINGESQTKSSANQKSISEVKIITLEEARDIYEKAHPKTDITSIQLDSTRGDFFYKIDGMDDSNDYEMKFNAVTKDIKKDKTEKLDKEDIGQNKDKKIDLSGLKTIDEVTEIAEKEATVGKAEEWTLEKELGVTFWEVEVRDGHKETQVKIDAKIGKVLETRQDD</sequence>
<evidence type="ECO:0000313" key="4">
    <source>
        <dbReference type="EMBL" id="SLM84780.1"/>
    </source>
</evidence>
<evidence type="ECO:0000256" key="2">
    <source>
        <dbReference type="SAM" id="SignalP"/>
    </source>
</evidence>
<feature type="signal peptide" evidence="2">
    <location>
        <begin position="1"/>
        <end position="18"/>
    </location>
</feature>
<feature type="compositionally biased region" description="Polar residues" evidence="1">
    <location>
        <begin position="30"/>
        <end position="48"/>
    </location>
</feature>
<dbReference type="PROSITE" id="PS51257">
    <property type="entry name" value="PROKAR_LIPOPROTEIN"/>
    <property type="match status" value="1"/>
</dbReference>
<evidence type="ECO:0000256" key="1">
    <source>
        <dbReference type="SAM" id="MobiDB-lite"/>
    </source>
</evidence>
<name>A0A1X6WKL0_9ENTE</name>
<protein>
    <submittedName>
        <fullName evidence="4">Lipoprotein, putative</fullName>
    </submittedName>
</protein>
<keyword evidence="5" id="KW-1185">Reference proteome</keyword>
<feature type="domain" description="PepSY" evidence="3">
    <location>
        <begin position="58"/>
        <end position="113"/>
    </location>
</feature>
<evidence type="ECO:0000259" key="3">
    <source>
        <dbReference type="Pfam" id="PF03413"/>
    </source>
</evidence>
<dbReference type="EMBL" id="FWFD01000003">
    <property type="protein sequence ID" value="SLM84780.1"/>
    <property type="molecule type" value="Genomic_DNA"/>
</dbReference>
<dbReference type="Proteomes" id="UP000195918">
    <property type="component" value="Unassembled WGS sequence"/>
</dbReference>
<proteinExistence type="predicted"/>
<feature type="domain" description="PepSY" evidence="3">
    <location>
        <begin position="140"/>
        <end position="196"/>
    </location>
</feature>
<dbReference type="AlphaFoldDB" id="A0A1X6WKL0"/>